<proteinExistence type="predicted"/>
<dbReference type="InterPro" id="IPR019887">
    <property type="entry name" value="Tscrpt_reg_AsnC/Lrp_C"/>
</dbReference>
<keyword evidence="3" id="KW-0804">Transcription</keyword>
<dbReference type="GO" id="GO:0043565">
    <property type="term" value="F:sequence-specific DNA binding"/>
    <property type="evidence" value="ECO:0007669"/>
    <property type="project" value="InterPro"/>
</dbReference>
<name>A0A370QF54_9FLAO</name>
<dbReference type="PANTHER" id="PTHR30154">
    <property type="entry name" value="LEUCINE-RESPONSIVE REGULATORY PROTEIN"/>
    <property type="match status" value="1"/>
</dbReference>
<dbReference type="InterPro" id="IPR019888">
    <property type="entry name" value="Tscrpt_reg_AsnC-like"/>
</dbReference>
<dbReference type="SUPFAM" id="SSF54909">
    <property type="entry name" value="Dimeric alpha+beta barrel"/>
    <property type="match status" value="1"/>
</dbReference>
<dbReference type="PROSITE" id="PS50956">
    <property type="entry name" value="HTH_ASNC_2"/>
    <property type="match status" value="1"/>
</dbReference>
<comment type="caution">
    <text evidence="5">The sequence shown here is derived from an EMBL/GenBank/DDBJ whole genome shotgun (WGS) entry which is preliminary data.</text>
</comment>
<reference evidence="5 6" key="1">
    <citation type="submission" date="2018-07" db="EMBL/GenBank/DDBJ databases">
        <title>Genomic Encyclopedia of Type Strains, Phase IV (KMG-IV): sequencing the most valuable type-strain genomes for metagenomic binning, comparative biology and taxonomic classification.</title>
        <authorList>
            <person name="Goeker M."/>
        </authorList>
    </citation>
    <scope>NUCLEOTIDE SEQUENCE [LARGE SCALE GENOMIC DNA]</scope>
    <source>
        <strain evidence="5 6">DSM 101478</strain>
    </source>
</reference>
<dbReference type="Pfam" id="PF13412">
    <property type="entry name" value="HTH_24"/>
    <property type="match status" value="1"/>
</dbReference>
<protein>
    <submittedName>
        <fullName evidence="5">AsnC family transcriptional regulator</fullName>
    </submittedName>
</protein>
<dbReference type="InterPro" id="IPR036388">
    <property type="entry name" value="WH-like_DNA-bd_sf"/>
</dbReference>
<evidence type="ECO:0000313" key="6">
    <source>
        <dbReference type="Proteomes" id="UP000255317"/>
    </source>
</evidence>
<keyword evidence="2" id="KW-0238">DNA-binding</keyword>
<accession>A0A370QF54</accession>
<dbReference type="Gene3D" id="1.10.10.10">
    <property type="entry name" value="Winged helix-like DNA-binding domain superfamily/Winged helix DNA-binding domain"/>
    <property type="match status" value="1"/>
</dbReference>
<dbReference type="Gene3D" id="3.30.70.920">
    <property type="match status" value="1"/>
</dbReference>
<dbReference type="GO" id="GO:0043200">
    <property type="term" value="P:response to amino acid"/>
    <property type="evidence" value="ECO:0007669"/>
    <property type="project" value="TreeGrafter"/>
</dbReference>
<dbReference type="InterPro" id="IPR011991">
    <property type="entry name" value="ArsR-like_HTH"/>
</dbReference>
<dbReference type="Proteomes" id="UP000255317">
    <property type="component" value="Unassembled WGS sequence"/>
</dbReference>
<dbReference type="GO" id="GO:0005829">
    <property type="term" value="C:cytosol"/>
    <property type="evidence" value="ECO:0007669"/>
    <property type="project" value="TreeGrafter"/>
</dbReference>
<dbReference type="SUPFAM" id="SSF46785">
    <property type="entry name" value="Winged helix' DNA-binding domain"/>
    <property type="match status" value="1"/>
</dbReference>
<keyword evidence="6" id="KW-1185">Reference proteome</keyword>
<dbReference type="RefSeq" id="WP_115123214.1">
    <property type="nucleotide sequence ID" value="NZ_QRAO01000002.1"/>
</dbReference>
<dbReference type="InterPro" id="IPR000485">
    <property type="entry name" value="AsnC-type_HTH_dom"/>
</dbReference>
<dbReference type="InterPro" id="IPR019885">
    <property type="entry name" value="Tscrpt_reg_HTH_AsnC-type_CS"/>
</dbReference>
<evidence type="ECO:0000256" key="2">
    <source>
        <dbReference type="ARBA" id="ARBA00023125"/>
    </source>
</evidence>
<evidence type="ECO:0000259" key="4">
    <source>
        <dbReference type="PROSITE" id="PS50956"/>
    </source>
</evidence>
<evidence type="ECO:0000256" key="1">
    <source>
        <dbReference type="ARBA" id="ARBA00023015"/>
    </source>
</evidence>
<dbReference type="EMBL" id="QRAO01000002">
    <property type="protein sequence ID" value="RDK86998.1"/>
    <property type="molecule type" value="Genomic_DNA"/>
</dbReference>
<dbReference type="GO" id="GO:0006355">
    <property type="term" value="P:regulation of DNA-templated transcription"/>
    <property type="evidence" value="ECO:0007669"/>
    <property type="project" value="UniProtKB-ARBA"/>
</dbReference>
<keyword evidence="1" id="KW-0805">Transcription regulation</keyword>
<dbReference type="Pfam" id="PF01037">
    <property type="entry name" value="AsnC_trans_reg"/>
    <property type="match status" value="1"/>
</dbReference>
<evidence type="ECO:0000313" key="5">
    <source>
        <dbReference type="EMBL" id="RDK86998.1"/>
    </source>
</evidence>
<evidence type="ECO:0000256" key="3">
    <source>
        <dbReference type="ARBA" id="ARBA00023163"/>
    </source>
</evidence>
<feature type="domain" description="HTH asnC-type" evidence="4">
    <location>
        <begin position="3"/>
        <end position="66"/>
    </location>
</feature>
<dbReference type="InterPro" id="IPR011008">
    <property type="entry name" value="Dimeric_a/b-barrel"/>
</dbReference>
<dbReference type="InterPro" id="IPR036390">
    <property type="entry name" value="WH_DNA-bd_sf"/>
</dbReference>
<dbReference type="OrthoDB" id="9800326at2"/>
<gene>
    <name evidence="5" type="ORF">C8D94_102176</name>
</gene>
<dbReference type="PANTHER" id="PTHR30154:SF34">
    <property type="entry name" value="TRANSCRIPTIONAL REGULATOR AZLB"/>
    <property type="match status" value="1"/>
</dbReference>
<sequence>MNLDTIDRQLLKHLQQDAKQTNKELSLKLNLSVTAVYERIKKLERQGVIRQYVALVDGDTLEMGFTVFCHIKLVKHSEENITKFETKVLQLPEVMECFHVSGDYDYLLKVLVKDMEHFREFMVNKVTSMEHVGSTTSSFTIHEVKNTTAIAL</sequence>
<dbReference type="PRINTS" id="PR00033">
    <property type="entry name" value="HTHASNC"/>
</dbReference>
<dbReference type="SMART" id="SM00344">
    <property type="entry name" value="HTH_ASNC"/>
    <property type="match status" value="1"/>
</dbReference>
<dbReference type="CDD" id="cd00090">
    <property type="entry name" value="HTH_ARSR"/>
    <property type="match status" value="1"/>
</dbReference>
<organism evidence="5 6">
    <name type="scientific">Marinirhabdus gelatinilytica</name>
    <dbReference type="NCBI Taxonomy" id="1703343"/>
    <lineage>
        <taxon>Bacteria</taxon>
        <taxon>Pseudomonadati</taxon>
        <taxon>Bacteroidota</taxon>
        <taxon>Flavobacteriia</taxon>
        <taxon>Flavobacteriales</taxon>
        <taxon>Flavobacteriaceae</taxon>
    </lineage>
</organism>
<dbReference type="AlphaFoldDB" id="A0A370QF54"/>
<dbReference type="PROSITE" id="PS00519">
    <property type="entry name" value="HTH_ASNC_1"/>
    <property type="match status" value="1"/>
</dbReference>